<accession>A0A075BDX2</accession>
<dbReference type="GeneID" id="22276580"/>
<dbReference type="Proteomes" id="UP000028568">
    <property type="component" value="Segment"/>
</dbReference>
<protein>
    <submittedName>
        <fullName evidence="1">Uncharacterized protein</fullName>
    </submittedName>
</protein>
<dbReference type="EMBL" id="KC012913">
    <property type="protein sequence ID" value="AFX93434.1"/>
    <property type="molecule type" value="Genomic_DNA"/>
</dbReference>
<name>A0A075BDX2_9CAUD</name>
<dbReference type="RefSeq" id="YP_009098317.1">
    <property type="nucleotide sequence ID" value="NC_025417.1"/>
</dbReference>
<organism evidence="1 2">
    <name type="scientific">Staphylococcus phage Team1</name>
    <dbReference type="NCBI Taxonomy" id="1262512"/>
    <lineage>
        <taxon>Viruses</taxon>
        <taxon>Duplodnaviria</taxon>
        <taxon>Heunggongvirae</taxon>
        <taxon>Uroviricota</taxon>
        <taxon>Caudoviricetes</taxon>
        <taxon>Herelleviridae</taxon>
        <taxon>Twortvirinae</taxon>
        <taxon>Kayvirus</taxon>
        <taxon>Kayvirus G1</taxon>
    </lineage>
</organism>
<dbReference type="KEGG" id="vg:22276580"/>
<evidence type="ECO:0000313" key="1">
    <source>
        <dbReference type="EMBL" id="AFX93434.1"/>
    </source>
</evidence>
<sequence length="98" mass="11298">MTKETNVLYKDKYRDYTIVVRLAGNIIVTEVDKKHKTAFTPIIFDNGVEGVELVMRIGSVELNMTDLREFTKEVSTAQKALEYFNKKLYIKGLTDEAF</sequence>
<reference evidence="1 2" key="1">
    <citation type="journal article" date="2014" name="PLoS ONE">
        <title>Improving the Safety of Staphylococcus aureus Polyvalent Phages by Their Production on a Staphylococcus xylosus Strain.</title>
        <authorList>
            <person name="El Haddad L."/>
            <person name="Ben Abdallah N."/>
            <person name="Plante P.L."/>
            <person name="Dumaresq J."/>
            <person name="Katsarava R."/>
            <person name="Labrie S."/>
            <person name="Corbeil J."/>
            <person name="St-Gelais D."/>
            <person name="Moineau S."/>
        </authorList>
    </citation>
    <scope>NUCLEOTIDE SEQUENCE [LARGE SCALE GENOMIC DNA]</scope>
</reference>
<proteinExistence type="predicted"/>
<evidence type="ECO:0000313" key="2">
    <source>
        <dbReference type="Proteomes" id="UP000028568"/>
    </source>
</evidence>